<proteinExistence type="predicted"/>
<dbReference type="AlphaFoldDB" id="A0A918MD26"/>
<feature type="transmembrane region" description="Helical" evidence="2">
    <location>
        <begin position="12"/>
        <end position="33"/>
    </location>
</feature>
<evidence type="ECO:0000313" key="3">
    <source>
        <dbReference type="EMBL" id="GGV03674.1"/>
    </source>
</evidence>
<keyword evidence="2" id="KW-0472">Membrane</keyword>
<sequence>MNALAEAQPHRCATVVGTAAGTVGLAVSVGGLASPLIGRLADATSLRTALAPLVLMPVLSRLLLRTLSEPGPPRPPTGAPAAETGAGSEAGKGGEARPKTSW</sequence>
<organism evidence="3 4">
    <name type="scientific">Streptomyces filipinensis</name>
    <dbReference type="NCBI Taxonomy" id="66887"/>
    <lineage>
        <taxon>Bacteria</taxon>
        <taxon>Bacillati</taxon>
        <taxon>Actinomycetota</taxon>
        <taxon>Actinomycetes</taxon>
        <taxon>Kitasatosporales</taxon>
        <taxon>Streptomycetaceae</taxon>
        <taxon>Streptomyces</taxon>
    </lineage>
</organism>
<evidence type="ECO:0000256" key="2">
    <source>
        <dbReference type="SAM" id="Phobius"/>
    </source>
</evidence>
<comment type="caution">
    <text evidence="3">The sequence shown here is derived from an EMBL/GenBank/DDBJ whole genome shotgun (WGS) entry which is preliminary data.</text>
</comment>
<keyword evidence="2" id="KW-1133">Transmembrane helix</keyword>
<dbReference type="EMBL" id="BMTD01000010">
    <property type="protein sequence ID" value="GGV03674.1"/>
    <property type="molecule type" value="Genomic_DNA"/>
</dbReference>
<feature type="region of interest" description="Disordered" evidence="1">
    <location>
        <begin position="66"/>
        <end position="102"/>
    </location>
</feature>
<dbReference type="Proteomes" id="UP000618795">
    <property type="component" value="Unassembled WGS sequence"/>
</dbReference>
<keyword evidence="4" id="KW-1185">Reference proteome</keyword>
<evidence type="ECO:0000256" key="1">
    <source>
        <dbReference type="SAM" id="MobiDB-lite"/>
    </source>
</evidence>
<reference evidence="3" key="1">
    <citation type="journal article" date="2014" name="Int. J. Syst. Evol. Microbiol.">
        <title>Complete genome sequence of Corynebacterium casei LMG S-19264T (=DSM 44701T), isolated from a smear-ripened cheese.</title>
        <authorList>
            <consortium name="US DOE Joint Genome Institute (JGI-PGF)"/>
            <person name="Walter F."/>
            <person name="Albersmeier A."/>
            <person name="Kalinowski J."/>
            <person name="Ruckert C."/>
        </authorList>
    </citation>
    <scope>NUCLEOTIDE SEQUENCE</scope>
    <source>
        <strain evidence="3">JCM 4369</strain>
    </source>
</reference>
<gene>
    <name evidence="3" type="ORF">GCM10010260_45690</name>
</gene>
<protein>
    <submittedName>
        <fullName evidence="3">Uncharacterized protein</fullName>
    </submittedName>
</protein>
<keyword evidence="2" id="KW-0812">Transmembrane</keyword>
<evidence type="ECO:0000313" key="4">
    <source>
        <dbReference type="Proteomes" id="UP000618795"/>
    </source>
</evidence>
<feature type="compositionally biased region" description="Basic and acidic residues" evidence="1">
    <location>
        <begin position="92"/>
        <end position="102"/>
    </location>
</feature>
<reference evidence="3" key="2">
    <citation type="submission" date="2020-09" db="EMBL/GenBank/DDBJ databases">
        <authorList>
            <person name="Sun Q."/>
            <person name="Ohkuma M."/>
        </authorList>
    </citation>
    <scope>NUCLEOTIDE SEQUENCE</scope>
    <source>
        <strain evidence="3">JCM 4369</strain>
    </source>
</reference>
<accession>A0A918MD26</accession>
<name>A0A918MD26_9ACTN</name>